<gene>
    <name evidence="3" type="ORF">ABOM_000742</name>
</gene>
<feature type="domain" description="Xylanolytic transcriptional activator regulatory" evidence="2">
    <location>
        <begin position="115"/>
        <end position="186"/>
    </location>
</feature>
<evidence type="ECO:0000256" key="1">
    <source>
        <dbReference type="ARBA" id="ARBA00023242"/>
    </source>
</evidence>
<dbReference type="PANTHER" id="PTHR46910">
    <property type="entry name" value="TRANSCRIPTION FACTOR PDR1"/>
    <property type="match status" value="1"/>
</dbReference>
<accession>A0A1F8AHK7</accession>
<dbReference type="EMBL" id="LYCR01000002">
    <property type="protein sequence ID" value="OGM50778.1"/>
    <property type="molecule type" value="Genomic_DNA"/>
</dbReference>
<dbReference type="AlphaFoldDB" id="A0A1F8AHK7"/>
<dbReference type="GO" id="GO:0003677">
    <property type="term" value="F:DNA binding"/>
    <property type="evidence" value="ECO:0007669"/>
    <property type="project" value="InterPro"/>
</dbReference>
<name>A0A1F8AHK7_9EURO</name>
<reference evidence="3 4" key="1">
    <citation type="journal article" date="2016" name="Genome Biol. Evol.">
        <title>Draft genome sequence of an aflatoxigenic Aspergillus species, A. bombycis.</title>
        <authorList>
            <person name="Moore G.G."/>
            <person name="Mack B.M."/>
            <person name="Beltz S.B."/>
            <person name="Gilbert M.K."/>
        </authorList>
    </citation>
    <scope>NUCLEOTIDE SEQUENCE [LARGE SCALE GENOMIC DNA]</scope>
    <source>
        <strain evidence="4">NRRL 26010</strain>
    </source>
</reference>
<dbReference type="GO" id="GO:0003700">
    <property type="term" value="F:DNA-binding transcription factor activity"/>
    <property type="evidence" value="ECO:0007669"/>
    <property type="project" value="InterPro"/>
</dbReference>
<dbReference type="Pfam" id="PF04082">
    <property type="entry name" value="Fungal_trans"/>
    <property type="match status" value="1"/>
</dbReference>
<evidence type="ECO:0000313" key="3">
    <source>
        <dbReference type="EMBL" id="OGM50778.1"/>
    </source>
</evidence>
<organism evidence="3 4">
    <name type="scientific">Aspergillus bombycis</name>
    <dbReference type="NCBI Taxonomy" id="109264"/>
    <lineage>
        <taxon>Eukaryota</taxon>
        <taxon>Fungi</taxon>
        <taxon>Dikarya</taxon>
        <taxon>Ascomycota</taxon>
        <taxon>Pezizomycotina</taxon>
        <taxon>Eurotiomycetes</taxon>
        <taxon>Eurotiomycetidae</taxon>
        <taxon>Eurotiales</taxon>
        <taxon>Aspergillaceae</taxon>
        <taxon>Aspergillus</taxon>
    </lineage>
</organism>
<dbReference type="OrthoDB" id="103819at2759"/>
<dbReference type="GeneID" id="34444132"/>
<dbReference type="InterPro" id="IPR007219">
    <property type="entry name" value="XnlR_reg_dom"/>
</dbReference>
<dbReference type="CDD" id="cd12148">
    <property type="entry name" value="fungal_TF_MHR"/>
    <property type="match status" value="1"/>
</dbReference>
<evidence type="ECO:0000313" key="4">
    <source>
        <dbReference type="Proteomes" id="UP000179179"/>
    </source>
</evidence>
<proteinExistence type="predicted"/>
<dbReference type="Proteomes" id="UP000179179">
    <property type="component" value="Unassembled WGS sequence"/>
</dbReference>
<keyword evidence="4" id="KW-1185">Reference proteome</keyword>
<comment type="caution">
    <text evidence="3">The sequence shown here is derived from an EMBL/GenBank/DDBJ whole genome shotgun (WGS) entry which is preliminary data.</text>
</comment>
<protein>
    <recommendedName>
        <fullName evidence="2">Xylanolytic transcriptional activator regulatory domain-containing protein</fullName>
    </recommendedName>
</protein>
<dbReference type="InterPro" id="IPR050987">
    <property type="entry name" value="AtrR-like"/>
</dbReference>
<dbReference type="GO" id="GO:0006351">
    <property type="term" value="P:DNA-templated transcription"/>
    <property type="evidence" value="ECO:0007669"/>
    <property type="project" value="InterPro"/>
</dbReference>
<dbReference type="STRING" id="109264.A0A1F8AHK7"/>
<dbReference type="GO" id="GO:0008270">
    <property type="term" value="F:zinc ion binding"/>
    <property type="evidence" value="ECO:0007669"/>
    <property type="project" value="InterPro"/>
</dbReference>
<sequence length="479" mass="54144">MIAPGGDDRWQDHISKRTLERMVLGLMERKEHEQVLFQYQVCIYSKELFRISRWSTVRQNQALGQQLEQSQKYYKAAALNALKQISVLSSPTLVLLQSLLSGAMLMQFLGNMSQSWMLTSFAARTITFLGYQSLDTNASSESDIEIRACVFWCHYLDKVLSSLFMKPPSLPQLEVSPVLLLHLDSGSSSDVVRFMGHMACILEKALEVQLHPNQTTSKEQRAAMLDDLIQETNNLRTRIDKQQSRLSVSSTTKNDWVTAEFCSHTMLNNFFQSRFRLLQEKEDRGRCLESARKALSIFIDLQSSAVQSNPSQPDVSFLTWTILLFPLRPFFSLFCNVVKTSNIRDMQLMQSATSALEPFKTFIPADRLRRLFETLLDLCQPLFLVDMEISNQSAPGVDATAASISVQDSIEQLNANGRLTGPECVELGVDAAENLVGSEETVSSMPWGEEQMLDLFNSEPCLEWLEMVSFGLPQPDSND</sequence>
<evidence type="ECO:0000259" key="2">
    <source>
        <dbReference type="SMART" id="SM00906"/>
    </source>
</evidence>
<dbReference type="PANTHER" id="PTHR46910:SF1">
    <property type="entry name" value="MISCELLANEOUS ZN(II)2CYS6 TRANSCRIPTION FACTOR (EUROFUNG)-RELATED"/>
    <property type="match status" value="1"/>
</dbReference>
<dbReference type="SMART" id="SM00906">
    <property type="entry name" value="Fungal_trans"/>
    <property type="match status" value="1"/>
</dbReference>
<dbReference type="RefSeq" id="XP_022394495.1">
    <property type="nucleotide sequence ID" value="XM_022527872.1"/>
</dbReference>
<keyword evidence="1" id="KW-0539">Nucleus</keyword>